<proteinExistence type="predicted"/>
<organism evidence="1 2">
    <name type="scientific">Panagrolaimus sp. JU765</name>
    <dbReference type="NCBI Taxonomy" id="591449"/>
    <lineage>
        <taxon>Eukaryota</taxon>
        <taxon>Metazoa</taxon>
        <taxon>Ecdysozoa</taxon>
        <taxon>Nematoda</taxon>
        <taxon>Chromadorea</taxon>
        <taxon>Rhabditida</taxon>
        <taxon>Tylenchina</taxon>
        <taxon>Panagrolaimomorpha</taxon>
        <taxon>Panagrolaimoidea</taxon>
        <taxon>Panagrolaimidae</taxon>
        <taxon>Panagrolaimus</taxon>
    </lineage>
</organism>
<evidence type="ECO:0000313" key="2">
    <source>
        <dbReference type="WBParaSite" id="JU765_v2.g5463.t1"/>
    </source>
</evidence>
<evidence type="ECO:0000313" key="1">
    <source>
        <dbReference type="Proteomes" id="UP000887576"/>
    </source>
</evidence>
<name>A0AC34RD47_9BILA</name>
<dbReference type="WBParaSite" id="JU765_v2.g5463.t1">
    <property type="protein sequence ID" value="JU765_v2.g5463.t1"/>
    <property type="gene ID" value="JU765_v2.g5463"/>
</dbReference>
<dbReference type="Proteomes" id="UP000887576">
    <property type="component" value="Unplaced"/>
</dbReference>
<protein>
    <submittedName>
        <fullName evidence="2">Uncharacterized protein</fullName>
    </submittedName>
</protein>
<sequence>MAKVLVVVFLAIVLAVGFGIQTQKAFVGVRITNQQAISTAENGTRLVFGLTPESSTKIDAFYGITTEAFRGQGFESLNRDFHPQITIAALQPSESPVLKSKMRRLVNSEFYFGKQLVQRLDLCSEVIDKETGYFGILAEAEFPL</sequence>
<reference evidence="2" key="1">
    <citation type="submission" date="2022-11" db="UniProtKB">
        <authorList>
            <consortium name="WormBaseParasite"/>
        </authorList>
    </citation>
    <scope>IDENTIFICATION</scope>
</reference>
<accession>A0AC34RD47</accession>